<feature type="transmembrane region" description="Helical" evidence="8">
    <location>
        <begin position="81"/>
        <end position="105"/>
    </location>
</feature>
<dbReference type="InterPro" id="IPR000515">
    <property type="entry name" value="MetI-like"/>
</dbReference>
<evidence type="ECO:0000256" key="1">
    <source>
        <dbReference type="ARBA" id="ARBA00004651"/>
    </source>
</evidence>
<keyword evidence="6 8" id="KW-1133">Transmembrane helix</keyword>
<dbReference type="CDD" id="cd06261">
    <property type="entry name" value="TM_PBP2"/>
    <property type="match status" value="1"/>
</dbReference>
<evidence type="ECO:0000313" key="10">
    <source>
        <dbReference type="EMBL" id="HIU44941.1"/>
    </source>
</evidence>
<dbReference type="SUPFAM" id="SSF161098">
    <property type="entry name" value="MetI-like"/>
    <property type="match status" value="1"/>
</dbReference>
<keyword evidence="7 8" id="KW-0472">Membrane</keyword>
<evidence type="ECO:0000313" key="11">
    <source>
        <dbReference type="Proteomes" id="UP000824070"/>
    </source>
</evidence>
<accession>A0A9D1LN58</accession>
<comment type="similarity">
    <text evidence="2 8">Belongs to the binding-protein-dependent transport system permease family. CysTW subfamily.</text>
</comment>
<organism evidence="10 11">
    <name type="scientific">Candidatus Alloenteromonas pullicola</name>
    <dbReference type="NCBI Taxonomy" id="2840784"/>
    <lineage>
        <taxon>Bacteria</taxon>
        <taxon>Bacillati</taxon>
        <taxon>Bacillota</taxon>
        <taxon>Bacillota incertae sedis</taxon>
        <taxon>Candidatus Alloenteromonas</taxon>
    </lineage>
</organism>
<dbReference type="Proteomes" id="UP000824070">
    <property type="component" value="Unassembled WGS sequence"/>
</dbReference>
<dbReference type="NCBIfam" id="TIGR00974">
    <property type="entry name" value="3a0107s02c"/>
    <property type="match status" value="1"/>
</dbReference>
<protein>
    <recommendedName>
        <fullName evidence="8">Phosphate transport system permease protein PstA</fullName>
    </recommendedName>
</protein>
<evidence type="ECO:0000256" key="3">
    <source>
        <dbReference type="ARBA" id="ARBA00022448"/>
    </source>
</evidence>
<evidence type="ECO:0000256" key="8">
    <source>
        <dbReference type="RuleBase" id="RU363043"/>
    </source>
</evidence>
<keyword evidence="5 8" id="KW-0812">Transmembrane</keyword>
<proteinExistence type="inferred from homology"/>
<dbReference type="EMBL" id="DVMV01000011">
    <property type="protein sequence ID" value="HIU44941.1"/>
    <property type="molecule type" value="Genomic_DNA"/>
</dbReference>
<dbReference type="Pfam" id="PF00528">
    <property type="entry name" value="BPD_transp_1"/>
    <property type="match status" value="1"/>
</dbReference>
<keyword evidence="4 8" id="KW-1003">Cell membrane</keyword>
<evidence type="ECO:0000259" key="9">
    <source>
        <dbReference type="PROSITE" id="PS50928"/>
    </source>
</evidence>
<dbReference type="GO" id="GO:0035435">
    <property type="term" value="P:phosphate ion transmembrane transport"/>
    <property type="evidence" value="ECO:0007669"/>
    <property type="project" value="InterPro"/>
</dbReference>
<dbReference type="InterPro" id="IPR035906">
    <property type="entry name" value="MetI-like_sf"/>
</dbReference>
<evidence type="ECO:0000256" key="6">
    <source>
        <dbReference type="ARBA" id="ARBA00022989"/>
    </source>
</evidence>
<feature type="transmembrane region" description="Helical" evidence="8">
    <location>
        <begin position="228"/>
        <end position="249"/>
    </location>
</feature>
<feature type="transmembrane region" description="Helical" evidence="8">
    <location>
        <begin position="111"/>
        <end position="131"/>
    </location>
</feature>
<evidence type="ECO:0000256" key="4">
    <source>
        <dbReference type="ARBA" id="ARBA00022475"/>
    </source>
</evidence>
<dbReference type="InterPro" id="IPR005672">
    <property type="entry name" value="Phosphate_PstA"/>
</dbReference>
<dbReference type="GO" id="GO:0005886">
    <property type="term" value="C:plasma membrane"/>
    <property type="evidence" value="ECO:0007669"/>
    <property type="project" value="UniProtKB-SubCell"/>
</dbReference>
<dbReference type="AlphaFoldDB" id="A0A9D1LN58"/>
<dbReference type="PANTHER" id="PTHR43470:SF3">
    <property type="entry name" value="PHOSPHATE TRANSPORT SYSTEM PERMEASE PROTEIN PSTA-RELATED"/>
    <property type="match status" value="1"/>
</dbReference>
<reference evidence="10" key="1">
    <citation type="submission" date="2020-10" db="EMBL/GenBank/DDBJ databases">
        <authorList>
            <person name="Gilroy R."/>
        </authorList>
    </citation>
    <scope>NUCLEOTIDE SEQUENCE</scope>
    <source>
        <strain evidence="10">ChiGjej1B1-22543</strain>
    </source>
</reference>
<feature type="transmembrane region" description="Helical" evidence="8">
    <location>
        <begin position="163"/>
        <end position="184"/>
    </location>
</feature>
<dbReference type="GO" id="GO:0005315">
    <property type="term" value="F:phosphate transmembrane transporter activity"/>
    <property type="evidence" value="ECO:0007669"/>
    <property type="project" value="InterPro"/>
</dbReference>
<dbReference type="PROSITE" id="PS50928">
    <property type="entry name" value="ABC_TM1"/>
    <property type="match status" value="1"/>
</dbReference>
<keyword evidence="3" id="KW-0813">Transport</keyword>
<reference evidence="10" key="2">
    <citation type="journal article" date="2021" name="PeerJ">
        <title>Extensive microbial diversity within the chicken gut microbiome revealed by metagenomics and culture.</title>
        <authorList>
            <person name="Gilroy R."/>
            <person name="Ravi A."/>
            <person name="Getino M."/>
            <person name="Pursley I."/>
            <person name="Horton D.L."/>
            <person name="Alikhan N.F."/>
            <person name="Baker D."/>
            <person name="Gharbi K."/>
            <person name="Hall N."/>
            <person name="Watson M."/>
            <person name="Adriaenssens E.M."/>
            <person name="Foster-Nyarko E."/>
            <person name="Jarju S."/>
            <person name="Secka A."/>
            <person name="Antonio M."/>
            <person name="Oren A."/>
            <person name="Chaudhuri R.R."/>
            <person name="La Ragione R."/>
            <person name="Hildebrand F."/>
            <person name="Pallen M.J."/>
        </authorList>
    </citation>
    <scope>NUCLEOTIDE SEQUENCE</scope>
    <source>
        <strain evidence="10">ChiGjej1B1-22543</strain>
    </source>
</reference>
<comment type="caution">
    <text evidence="10">The sequence shown here is derived from an EMBL/GenBank/DDBJ whole genome shotgun (WGS) entry which is preliminary data.</text>
</comment>
<evidence type="ECO:0000256" key="2">
    <source>
        <dbReference type="ARBA" id="ARBA00007069"/>
    </source>
</evidence>
<feature type="domain" description="ABC transmembrane type-1" evidence="9">
    <location>
        <begin position="43"/>
        <end position="246"/>
    </location>
</feature>
<comment type="caution">
    <text evidence="8">Lacks conserved residue(s) required for the propagation of feature annotation.</text>
</comment>
<gene>
    <name evidence="10" type="primary">pstA</name>
    <name evidence="10" type="ORF">IAC52_01445</name>
</gene>
<dbReference type="Gene3D" id="1.10.3720.10">
    <property type="entry name" value="MetI-like"/>
    <property type="match status" value="1"/>
</dbReference>
<sequence>MGISLAALVALVVYIVIKGAPNLSLDLLFGAYSSRSPSIVPAMLGTLYLVLISLGIGAPIGILAAVFLNEYSKSNSPIVKVIRLAVETLSGIPSIVYGLFGYLVFVDYLKLGYSLLGGGITLALMVLPVIVRGVEESLHAVPNSLREASFALGAGKADTTFRIVLPCAMPGIITSIILSIGRVLSESAVLLVTVGMVVNRVPASPLSPGTSLALDIYYFASYGYREEASATALVLLVLVLALDGLSLLLGKLLSKGRSYGSK</sequence>
<feature type="transmembrane region" description="Helical" evidence="8">
    <location>
        <begin position="43"/>
        <end position="69"/>
    </location>
</feature>
<evidence type="ECO:0000256" key="7">
    <source>
        <dbReference type="ARBA" id="ARBA00023136"/>
    </source>
</evidence>
<comment type="subcellular location">
    <subcellularLocation>
        <location evidence="1 8">Cell membrane</location>
        <topology evidence="1 8">Multi-pass membrane protein</topology>
    </subcellularLocation>
</comment>
<dbReference type="PANTHER" id="PTHR43470">
    <property type="entry name" value="PHOSPHATE TRANSPORT SYSTEM PERMEASE PROTEIN PSTA-RELATED"/>
    <property type="match status" value="1"/>
</dbReference>
<name>A0A9D1LN58_9FIRM</name>
<evidence type="ECO:0000256" key="5">
    <source>
        <dbReference type="ARBA" id="ARBA00022692"/>
    </source>
</evidence>